<dbReference type="EMBL" id="JBBXMP010000021">
    <property type="protein sequence ID" value="KAL0068058.1"/>
    <property type="molecule type" value="Genomic_DNA"/>
</dbReference>
<comment type="caution">
    <text evidence="5">Lacks conserved residue(s) required for the propagation of feature annotation.</text>
</comment>
<comment type="caution">
    <text evidence="8">The sequence shown here is derived from an EMBL/GenBank/DDBJ whole genome shotgun (WGS) entry which is preliminary data.</text>
</comment>
<dbReference type="InterPro" id="IPR038765">
    <property type="entry name" value="Papain-like_cys_pep_sf"/>
</dbReference>
<evidence type="ECO:0000259" key="7">
    <source>
        <dbReference type="PROSITE" id="PS50203"/>
    </source>
</evidence>
<evidence type="ECO:0000256" key="1">
    <source>
        <dbReference type="ARBA" id="ARBA00007623"/>
    </source>
</evidence>
<proteinExistence type="inferred from homology"/>
<evidence type="ECO:0000256" key="5">
    <source>
        <dbReference type="PROSITE-ProRule" id="PRU00239"/>
    </source>
</evidence>
<name>A0ABR3A4Z5_9AGAR</name>
<dbReference type="InterPro" id="IPR022684">
    <property type="entry name" value="Calpain_cysteine_protease"/>
</dbReference>
<keyword evidence="2" id="KW-0645">Protease</keyword>
<dbReference type="SUPFAM" id="SSF54001">
    <property type="entry name" value="Cysteine proteinases"/>
    <property type="match status" value="1"/>
</dbReference>
<reference evidence="8 9" key="1">
    <citation type="submission" date="2024-05" db="EMBL/GenBank/DDBJ databases">
        <title>A draft genome resource for the thread blight pathogen Marasmius tenuissimus strain MS-2.</title>
        <authorList>
            <person name="Yulfo-Soto G.E."/>
            <person name="Baruah I.K."/>
            <person name="Amoako-Attah I."/>
            <person name="Bukari Y."/>
            <person name="Meinhardt L.W."/>
            <person name="Bailey B.A."/>
            <person name="Cohen S.P."/>
        </authorList>
    </citation>
    <scope>NUCLEOTIDE SEQUENCE [LARGE SCALE GENOMIC DNA]</scope>
    <source>
        <strain evidence="8 9">MS-2</strain>
    </source>
</reference>
<evidence type="ECO:0000256" key="4">
    <source>
        <dbReference type="ARBA" id="ARBA00022807"/>
    </source>
</evidence>
<dbReference type="SMART" id="SM00230">
    <property type="entry name" value="CysPc"/>
    <property type="match status" value="1"/>
</dbReference>
<dbReference type="Gene3D" id="3.90.70.10">
    <property type="entry name" value="Cysteine proteinases"/>
    <property type="match status" value="1"/>
</dbReference>
<evidence type="ECO:0000313" key="8">
    <source>
        <dbReference type="EMBL" id="KAL0068058.1"/>
    </source>
</evidence>
<gene>
    <name evidence="8" type="ORF">AAF712_004962</name>
</gene>
<feature type="region of interest" description="Disordered" evidence="6">
    <location>
        <begin position="456"/>
        <end position="533"/>
    </location>
</feature>
<keyword evidence="3" id="KW-0378">Hydrolase</keyword>
<dbReference type="Pfam" id="PF00648">
    <property type="entry name" value="Peptidase_C2"/>
    <property type="match status" value="1"/>
</dbReference>
<keyword evidence="4" id="KW-0788">Thiol protease</keyword>
<organism evidence="8 9">
    <name type="scientific">Marasmius tenuissimus</name>
    <dbReference type="NCBI Taxonomy" id="585030"/>
    <lineage>
        <taxon>Eukaryota</taxon>
        <taxon>Fungi</taxon>
        <taxon>Dikarya</taxon>
        <taxon>Basidiomycota</taxon>
        <taxon>Agaricomycotina</taxon>
        <taxon>Agaricomycetes</taxon>
        <taxon>Agaricomycetidae</taxon>
        <taxon>Agaricales</taxon>
        <taxon>Marasmiineae</taxon>
        <taxon>Marasmiaceae</taxon>
        <taxon>Marasmius</taxon>
    </lineage>
</organism>
<sequence length="565" mass="63249">MSTAEGLIESFCVARDETVGIYGFIFFRDSYWVTVIIDDLLFTSIPKFEELHAREKKLYHNDKEQYNRSARKNGKGLYFGRSGTQGETWVPLLEKAYAKLHGSYGSLGGGLASEAIEDLTGGVSTYLPTKDILNVDRFWEEELLKVNTGDRLFGCIYNPLDRSRSGEDTINFNGLFGSHAYSILRAVEVKGKRFVILRNPWGESEWTGPWSDGSKEWTPEWLEVLPQLGHSFGDDGQFVMEYHDFLDCWDAIDRTRLFDPSWVMSSQWAQFIPNRPLLSAWTYGDVSFTFSLPAPSLTCVVLSQLDTRYFEKISGRYVWRFQFILFKIGESDYIAESSHGRPFSRSVNLEMDLEAGDYVVHVRLDRAYKDGPYQITEAVHRAGHRAVNQALAERAKSRSVATLTGGEGHALYICMDWLGLIIIRSTERRHLPVPLRYLAGRSLASIKQASVQEAVVEAEEEESQEEIEAGGDFGDSEEEVEEGEVSNVDGEGSNVEGEGRNVEGEGSNVEGEGSNMEGEGSDVEGEGESGRFVSDPIDLDSVFLGLKVYTNKTAPVTIAAQLMHP</sequence>
<dbReference type="Proteomes" id="UP001437256">
    <property type="component" value="Unassembled WGS sequence"/>
</dbReference>
<comment type="similarity">
    <text evidence="1">Belongs to the peptidase C2 family.</text>
</comment>
<evidence type="ECO:0000256" key="6">
    <source>
        <dbReference type="SAM" id="MobiDB-lite"/>
    </source>
</evidence>
<evidence type="ECO:0000256" key="2">
    <source>
        <dbReference type="ARBA" id="ARBA00022670"/>
    </source>
</evidence>
<feature type="compositionally biased region" description="Acidic residues" evidence="6">
    <location>
        <begin position="456"/>
        <end position="484"/>
    </location>
</feature>
<dbReference type="InterPro" id="IPR001300">
    <property type="entry name" value="Peptidase_C2_calpain_cat"/>
</dbReference>
<keyword evidence="9" id="KW-1185">Reference proteome</keyword>
<dbReference type="PANTHER" id="PTHR10183">
    <property type="entry name" value="CALPAIN"/>
    <property type="match status" value="1"/>
</dbReference>
<evidence type="ECO:0000256" key="3">
    <source>
        <dbReference type="ARBA" id="ARBA00022801"/>
    </source>
</evidence>
<evidence type="ECO:0000313" key="9">
    <source>
        <dbReference type="Proteomes" id="UP001437256"/>
    </source>
</evidence>
<dbReference type="PANTHER" id="PTHR10183:SF379">
    <property type="entry name" value="CALPAIN-5"/>
    <property type="match status" value="1"/>
</dbReference>
<accession>A0ABR3A4Z5</accession>
<feature type="compositionally biased region" description="Low complexity" evidence="6">
    <location>
        <begin position="504"/>
        <end position="518"/>
    </location>
</feature>
<protein>
    <recommendedName>
        <fullName evidence="7">Calpain catalytic domain-containing protein</fullName>
    </recommendedName>
</protein>
<feature type="compositionally biased region" description="Low complexity" evidence="6">
    <location>
        <begin position="485"/>
        <end position="496"/>
    </location>
</feature>
<dbReference type="PROSITE" id="PS50203">
    <property type="entry name" value="CALPAIN_CAT"/>
    <property type="match status" value="1"/>
</dbReference>
<feature type="domain" description="Calpain catalytic" evidence="7">
    <location>
        <begin position="1"/>
        <end position="258"/>
    </location>
</feature>